<protein>
    <submittedName>
        <fullName evidence="1">Uncharacterized protein</fullName>
    </submittedName>
</protein>
<evidence type="ECO:0000313" key="2">
    <source>
        <dbReference type="Proteomes" id="UP001054252"/>
    </source>
</evidence>
<organism evidence="1 2">
    <name type="scientific">Rubroshorea leprosula</name>
    <dbReference type="NCBI Taxonomy" id="152421"/>
    <lineage>
        <taxon>Eukaryota</taxon>
        <taxon>Viridiplantae</taxon>
        <taxon>Streptophyta</taxon>
        <taxon>Embryophyta</taxon>
        <taxon>Tracheophyta</taxon>
        <taxon>Spermatophyta</taxon>
        <taxon>Magnoliopsida</taxon>
        <taxon>eudicotyledons</taxon>
        <taxon>Gunneridae</taxon>
        <taxon>Pentapetalae</taxon>
        <taxon>rosids</taxon>
        <taxon>malvids</taxon>
        <taxon>Malvales</taxon>
        <taxon>Dipterocarpaceae</taxon>
        <taxon>Rubroshorea</taxon>
    </lineage>
</organism>
<accession>A0AAV5LMV6</accession>
<dbReference type="Proteomes" id="UP001054252">
    <property type="component" value="Unassembled WGS sequence"/>
</dbReference>
<reference evidence="1 2" key="1">
    <citation type="journal article" date="2021" name="Commun. Biol.">
        <title>The genome of Shorea leprosula (Dipterocarpaceae) highlights the ecological relevance of drought in aseasonal tropical rainforests.</title>
        <authorList>
            <person name="Ng K.K.S."/>
            <person name="Kobayashi M.J."/>
            <person name="Fawcett J.A."/>
            <person name="Hatakeyama M."/>
            <person name="Paape T."/>
            <person name="Ng C.H."/>
            <person name="Ang C.C."/>
            <person name="Tnah L.H."/>
            <person name="Lee C.T."/>
            <person name="Nishiyama T."/>
            <person name="Sese J."/>
            <person name="O'Brien M.J."/>
            <person name="Copetti D."/>
            <person name="Mohd Noor M.I."/>
            <person name="Ong R.C."/>
            <person name="Putra M."/>
            <person name="Sireger I.Z."/>
            <person name="Indrioko S."/>
            <person name="Kosugi Y."/>
            <person name="Izuno A."/>
            <person name="Isagi Y."/>
            <person name="Lee S.L."/>
            <person name="Shimizu K.K."/>
        </authorList>
    </citation>
    <scope>NUCLEOTIDE SEQUENCE [LARGE SCALE GENOMIC DNA]</scope>
    <source>
        <strain evidence="1">214</strain>
    </source>
</reference>
<dbReference type="AlphaFoldDB" id="A0AAV5LMV6"/>
<dbReference type="EMBL" id="BPVZ01000126">
    <property type="protein sequence ID" value="GKV38081.1"/>
    <property type="molecule type" value="Genomic_DNA"/>
</dbReference>
<keyword evidence="2" id="KW-1185">Reference proteome</keyword>
<proteinExistence type="predicted"/>
<sequence>MEEMMAVFLDASRFRRSVITEIVGATNVYQGALFFEALSQFLVLGSDFRDPILLGEFQRCNMPIFR</sequence>
<comment type="caution">
    <text evidence="1">The sequence shown here is derived from an EMBL/GenBank/DDBJ whole genome shotgun (WGS) entry which is preliminary data.</text>
</comment>
<gene>
    <name evidence="1" type="ORF">SLEP1_g46029</name>
</gene>
<evidence type="ECO:0000313" key="1">
    <source>
        <dbReference type="EMBL" id="GKV38081.1"/>
    </source>
</evidence>
<name>A0AAV5LMV6_9ROSI</name>